<geneLocation type="mitochondrion" evidence="3"/>
<evidence type="ECO:0000256" key="1">
    <source>
        <dbReference type="ARBA" id="ARBA00002670"/>
    </source>
</evidence>
<dbReference type="Pfam" id="PF00961">
    <property type="entry name" value="LAGLIDADG_1"/>
    <property type="match status" value="1"/>
</dbReference>
<organism evidence="3">
    <name type="scientific">Ganoderma sp. TQC-2021a</name>
    <dbReference type="NCBI Taxonomy" id="2816325"/>
    <lineage>
        <taxon>Eukaryota</taxon>
        <taxon>Fungi</taxon>
        <taxon>Dikarya</taxon>
        <taxon>Basidiomycota</taxon>
        <taxon>Agaricomycotina</taxon>
        <taxon>Agaricomycetes</taxon>
        <taxon>Polyporales</taxon>
        <taxon>Polyporaceae</taxon>
        <taxon>Ganoderma</taxon>
    </lineage>
</organism>
<dbReference type="GO" id="GO:0005739">
    <property type="term" value="C:mitochondrion"/>
    <property type="evidence" value="ECO:0007669"/>
    <property type="project" value="UniProtKB-ARBA"/>
</dbReference>
<evidence type="ECO:0000259" key="2">
    <source>
        <dbReference type="Pfam" id="PF00961"/>
    </source>
</evidence>
<dbReference type="PANTHER" id="PTHR36181">
    <property type="entry name" value="INTRON-ENCODED ENDONUCLEASE AI3-RELATED"/>
    <property type="match status" value="1"/>
</dbReference>
<dbReference type="FunFam" id="3.10.28.10:FF:000010">
    <property type="entry name" value="LAGLIDADG homing endonuclease I-LtrII"/>
    <property type="match status" value="1"/>
</dbReference>
<sequence>MMSKSHLTIDGLNKIINIKGSMNLGLSDFLKSEFLNFSPVKRPVINTENIPDNNWIAGFVSGEGKFDVRITQQLSNEIGTRVQLRFRISQHERDFKLMELLVKHLGSGTIYKYRGKDAIVLIVVKFSDITNIINPFFEKNPLHGVKILDYLDWCKIAQLMIGGSHLTIEELNIIRIIKEGMNKGRTQK</sequence>
<dbReference type="InterPro" id="IPR027434">
    <property type="entry name" value="Homing_endonucl"/>
</dbReference>
<comment type="function">
    <text evidence="1">Mitochondrial DNA endonuclease involved in intron homing.</text>
</comment>
<gene>
    <name evidence="3" type="primary">orf188</name>
</gene>
<dbReference type="PANTHER" id="PTHR36181:SF4">
    <property type="entry name" value="LAGLIDADG ENDONUCLEASE"/>
    <property type="match status" value="1"/>
</dbReference>
<dbReference type="GO" id="GO:0004519">
    <property type="term" value="F:endonuclease activity"/>
    <property type="evidence" value="ECO:0007669"/>
    <property type="project" value="InterPro"/>
</dbReference>
<dbReference type="InterPro" id="IPR051289">
    <property type="entry name" value="LAGLIDADG_Endonuclease"/>
</dbReference>
<evidence type="ECO:0000313" key="3">
    <source>
        <dbReference type="EMBL" id="QTG38687.1"/>
    </source>
</evidence>
<dbReference type="EMBL" id="MN356101">
    <property type="protein sequence ID" value="QTG38687.1"/>
    <property type="molecule type" value="Genomic_DNA"/>
</dbReference>
<dbReference type="InterPro" id="IPR004860">
    <property type="entry name" value="LAGLIDADG_dom"/>
</dbReference>
<reference evidence="3" key="1">
    <citation type="submission" date="2019-08" db="EMBL/GenBank/DDBJ databases">
        <title>The mitochondrial genome sequence of Ganoderma sp. strain Zizhi S2, merged Ganoderma duropora and G. sinense into a new complex species.</title>
        <authorList>
            <person name="Chen T.-Q."/>
            <person name="Xu X.-L."/>
        </authorList>
    </citation>
    <scope>NUCLEOTIDE SEQUENCE</scope>
    <source>
        <strain evidence="3">Zizhi S2</strain>
    </source>
</reference>
<proteinExistence type="predicted"/>
<dbReference type="Gene3D" id="3.10.28.10">
    <property type="entry name" value="Homing endonucleases"/>
    <property type="match status" value="1"/>
</dbReference>
<name>A0A8A5RI50_9APHY</name>
<accession>A0A8A5RI50</accession>
<dbReference type="SUPFAM" id="SSF55608">
    <property type="entry name" value="Homing endonucleases"/>
    <property type="match status" value="1"/>
</dbReference>
<dbReference type="AlphaFoldDB" id="A0A8A5RI50"/>
<keyword evidence="3" id="KW-0496">Mitochondrion</keyword>
<protein>
    <recommendedName>
        <fullName evidence="2">Homing endonuclease LAGLIDADG domain-containing protein</fullName>
    </recommendedName>
</protein>
<feature type="domain" description="Homing endonuclease LAGLIDADG" evidence="2">
    <location>
        <begin position="56"/>
        <end position="156"/>
    </location>
</feature>